<comment type="caution">
    <text evidence="1">The sequence shown here is derived from an EMBL/GenBank/DDBJ whole genome shotgun (WGS) entry which is preliminary data.</text>
</comment>
<protein>
    <submittedName>
        <fullName evidence="1">Uncharacterized protein</fullName>
    </submittedName>
</protein>
<accession>A0ABD0M362</accession>
<dbReference type="AlphaFoldDB" id="A0ABD0M362"/>
<name>A0ABD0M362_9CAEN</name>
<proteinExistence type="predicted"/>
<evidence type="ECO:0000313" key="1">
    <source>
        <dbReference type="EMBL" id="KAK7506123.1"/>
    </source>
</evidence>
<feature type="non-terminal residue" evidence="1">
    <location>
        <position position="1"/>
    </location>
</feature>
<organism evidence="1 2">
    <name type="scientific">Batillaria attramentaria</name>
    <dbReference type="NCBI Taxonomy" id="370345"/>
    <lineage>
        <taxon>Eukaryota</taxon>
        <taxon>Metazoa</taxon>
        <taxon>Spiralia</taxon>
        <taxon>Lophotrochozoa</taxon>
        <taxon>Mollusca</taxon>
        <taxon>Gastropoda</taxon>
        <taxon>Caenogastropoda</taxon>
        <taxon>Sorbeoconcha</taxon>
        <taxon>Cerithioidea</taxon>
        <taxon>Batillariidae</taxon>
        <taxon>Batillaria</taxon>
    </lineage>
</organism>
<keyword evidence="2" id="KW-1185">Reference proteome</keyword>
<gene>
    <name evidence="1" type="ORF">BaRGS_00002845</name>
</gene>
<dbReference type="Proteomes" id="UP001519460">
    <property type="component" value="Unassembled WGS sequence"/>
</dbReference>
<evidence type="ECO:0000313" key="2">
    <source>
        <dbReference type="Proteomes" id="UP001519460"/>
    </source>
</evidence>
<dbReference type="EMBL" id="JACVVK020000008">
    <property type="protein sequence ID" value="KAK7506123.1"/>
    <property type="molecule type" value="Genomic_DNA"/>
</dbReference>
<reference evidence="1 2" key="1">
    <citation type="journal article" date="2023" name="Sci. Data">
        <title>Genome assembly of the Korean intertidal mud-creeper Batillaria attramentaria.</title>
        <authorList>
            <person name="Patra A.K."/>
            <person name="Ho P.T."/>
            <person name="Jun S."/>
            <person name="Lee S.J."/>
            <person name="Kim Y."/>
            <person name="Won Y.J."/>
        </authorList>
    </citation>
    <scope>NUCLEOTIDE SEQUENCE [LARGE SCALE GENOMIC DNA]</scope>
    <source>
        <strain evidence="1">Wonlab-2016</strain>
    </source>
</reference>
<sequence>TVIYHHVLLPTDSLGVVHPLLPSVWHAEKAASRCTHTPQNAAALIREFLGMSNNLLSEYLTA</sequence>